<evidence type="ECO:0000256" key="3">
    <source>
        <dbReference type="ARBA" id="ARBA00010551"/>
    </source>
</evidence>
<evidence type="ECO:0000259" key="12">
    <source>
        <dbReference type="Pfam" id="PF01593"/>
    </source>
</evidence>
<evidence type="ECO:0000256" key="10">
    <source>
        <dbReference type="ARBA" id="ARBA00047554"/>
    </source>
</evidence>
<evidence type="ECO:0000256" key="5">
    <source>
        <dbReference type="ARBA" id="ARBA00022630"/>
    </source>
</evidence>
<keyword evidence="7 11" id="KW-0560">Oxidoreductase</keyword>
<dbReference type="SUPFAM" id="SSF54373">
    <property type="entry name" value="FAD-linked reductases, C-terminal domain"/>
    <property type="match status" value="1"/>
</dbReference>
<dbReference type="SUPFAM" id="SSF51905">
    <property type="entry name" value="FAD/NAD(P)-binding domain"/>
    <property type="match status" value="1"/>
</dbReference>
<gene>
    <name evidence="13" type="ORF">TRUGW13939_06495</name>
</gene>
<dbReference type="EMBL" id="CP055900">
    <property type="protein sequence ID" value="QKX59361.1"/>
    <property type="molecule type" value="Genomic_DNA"/>
</dbReference>
<evidence type="ECO:0000256" key="7">
    <source>
        <dbReference type="ARBA" id="ARBA00023002"/>
    </source>
</evidence>
<evidence type="ECO:0000313" key="14">
    <source>
        <dbReference type="Proteomes" id="UP000509510"/>
    </source>
</evidence>
<dbReference type="NCBIfam" id="TIGR00562">
    <property type="entry name" value="proto_IX_ox"/>
    <property type="match status" value="1"/>
</dbReference>
<keyword evidence="6 11" id="KW-0274">FAD</keyword>
<evidence type="ECO:0000256" key="6">
    <source>
        <dbReference type="ARBA" id="ARBA00022827"/>
    </source>
</evidence>
<evidence type="ECO:0000313" key="13">
    <source>
        <dbReference type="EMBL" id="QKX59361.1"/>
    </source>
</evidence>
<dbReference type="GO" id="GO:0004729">
    <property type="term" value="F:oxygen-dependent protoporphyrinogen oxidase activity"/>
    <property type="evidence" value="ECO:0007669"/>
    <property type="project" value="UniProtKB-UniRule"/>
</dbReference>
<keyword evidence="8 11" id="KW-0350">Heme biosynthesis</keyword>
<comment type="subcellular location">
    <subcellularLocation>
        <location evidence="11">Mitochondrion inner membrane</location>
    </subcellularLocation>
</comment>
<reference evidence="14" key="1">
    <citation type="submission" date="2020-06" db="EMBL/GenBank/DDBJ databases">
        <title>A chromosome-scale genome assembly of Talaromyces rugulosus W13939.</title>
        <authorList>
            <person name="Wang B."/>
            <person name="Guo L."/>
            <person name="Ye K."/>
            <person name="Wang L."/>
        </authorList>
    </citation>
    <scope>NUCLEOTIDE SEQUENCE [LARGE SCALE GENOMIC DNA]</scope>
    <source>
        <strain evidence="14">W13939</strain>
    </source>
</reference>
<dbReference type="InterPro" id="IPR002937">
    <property type="entry name" value="Amino_oxidase"/>
</dbReference>
<evidence type="ECO:0000256" key="9">
    <source>
        <dbReference type="ARBA" id="ARBA00023244"/>
    </source>
</evidence>
<dbReference type="PANTHER" id="PTHR42923">
    <property type="entry name" value="PROTOPORPHYRINOGEN OXIDASE"/>
    <property type="match status" value="1"/>
</dbReference>
<dbReference type="AlphaFoldDB" id="A0A7H8R107"/>
<protein>
    <recommendedName>
        <fullName evidence="4 11">Protoporphyrinogen oxidase</fullName>
        <ecNumber evidence="4 11">1.3.3.4</ecNumber>
    </recommendedName>
</protein>
<dbReference type="Pfam" id="PF01593">
    <property type="entry name" value="Amino_oxidase"/>
    <property type="match status" value="1"/>
</dbReference>
<dbReference type="GO" id="GO:0005743">
    <property type="term" value="C:mitochondrial inner membrane"/>
    <property type="evidence" value="ECO:0007669"/>
    <property type="project" value="UniProtKB-SubCell"/>
</dbReference>
<feature type="domain" description="Amine oxidase" evidence="12">
    <location>
        <begin position="37"/>
        <end position="546"/>
    </location>
</feature>
<keyword evidence="14" id="KW-1185">Reference proteome</keyword>
<dbReference type="InterPro" id="IPR036188">
    <property type="entry name" value="FAD/NAD-bd_sf"/>
</dbReference>
<evidence type="ECO:0000256" key="8">
    <source>
        <dbReference type="ARBA" id="ARBA00023133"/>
    </source>
</evidence>
<dbReference type="GeneID" id="55993990"/>
<proteinExistence type="inferred from homology"/>
<dbReference type="Proteomes" id="UP000509510">
    <property type="component" value="Chromosome III"/>
</dbReference>
<comment type="pathway">
    <text evidence="2 11">Porphyrin-containing compound metabolism; protoporphyrin-IX biosynthesis; protoporphyrin-IX from protoporphyrinogen-IX: step 1/1.</text>
</comment>
<dbReference type="InterPro" id="IPR050464">
    <property type="entry name" value="Zeta_carotene_desat/Oxidored"/>
</dbReference>
<comment type="similarity">
    <text evidence="3 11">Belongs to the protoporphyrinogen/coproporphyrinogen oxidase family. Protoporphyrinogen oxidase subfamily.</text>
</comment>
<dbReference type="EC" id="1.3.3.4" evidence="4 11"/>
<keyword evidence="9 11" id="KW-0627">Porphyrin biosynthesis</keyword>
<dbReference type="OrthoDB" id="438553at2759"/>
<dbReference type="GO" id="GO:0006782">
    <property type="term" value="P:protoporphyrinogen IX biosynthetic process"/>
    <property type="evidence" value="ECO:0007669"/>
    <property type="project" value="UniProtKB-UniRule"/>
</dbReference>
<dbReference type="PANTHER" id="PTHR42923:SF3">
    <property type="entry name" value="PROTOPORPHYRINOGEN OXIDASE"/>
    <property type="match status" value="1"/>
</dbReference>
<evidence type="ECO:0000256" key="11">
    <source>
        <dbReference type="RuleBase" id="RU367069"/>
    </source>
</evidence>
<dbReference type="Gene3D" id="3.50.50.60">
    <property type="entry name" value="FAD/NAD(P)-binding domain"/>
    <property type="match status" value="1"/>
</dbReference>
<dbReference type="UniPathway" id="UPA00251">
    <property type="reaction ID" value="UER00324"/>
</dbReference>
<accession>A0A7H8R107</accession>
<sequence length="596" mass="66165">MRRHHVLNAVQATISRQARCYSTDTKPFNAAVIGGGITGMTAAWRLCQDPKCTKVTLYEKSPRLGGWLQSEKVEVEGGHVVFEYGPRTVRSSTDTSMPIVDLLFSLGMEDETVFHDKNTPAATNRFIYYPDHLVRLPGKRPGPNGKFSILETLSTVLREPLFEGSLRALGNELLNTPPEHLADESVASFLSRRFNAPVAENIASALCHGIYAGDVNKLSSDVMLPIPRLYERMHGSVISAMVNSMADEWRLVPTDFLLAQFSVKHQRHHEHFRRIAKLTSDASVITVKDGLGGIASRFAQKFKEEPKIKVITDAQINSIKLGGDGDIAISTQNDKNTESQAFDRVIATASPTELNKMIEAGHPEDSGRKPVKTIARLKDHNYAVNVMVINLYYDQPNLIPHRGFGYLIPQNVPLEQNPERALGVIFGSETSQGQDTAPGTKLTIMMGGHWWDNWPDSDIPSTEEAIAMSRRLLKRHLGIDETPAVARARFQRQAVPQYTVHHLHRMTTLSGEVREEFNSRLTLAGNWYGITGVGLTNCVAQAYLAASYGVGSFPGPPKEPVERKFVTEMEKQVGGVAYHPHLFRRLPNGINSPDEF</sequence>
<keyword evidence="5 11" id="KW-0285">Flavoprotein</keyword>
<evidence type="ECO:0000256" key="4">
    <source>
        <dbReference type="ARBA" id="ARBA00012867"/>
    </source>
</evidence>
<organism evidence="13 14">
    <name type="scientific">Talaromyces rugulosus</name>
    <name type="common">Penicillium rugulosum</name>
    <dbReference type="NCBI Taxonomy" id="121627"/>
    <lineage>
        <taxon>Eukaryota</taxon>
        <taxon>Fungi</taxon>
        <taxon>Dikarya</taxon>
        <taxon>Ascomycota</taxon>
        <taxon>Pezizomycotina</taxon>
        <taxon>Eurotiomycetes</taxon>
        <taxon>Eurotiomycetidae</taxon>
        <taxon>Eurotiales</taxon>
        <taxon>Trichocomaceae</taxon>
        <taxon>Talaromyces</taxon>
        <taxon>Talaromyces sect. Islandici</taxon>
    </lineage>
</organism>
<comment type="function">
    <text evidence="1 11">Catalyzes the 6-electron oxidation of protoporphyrinogen-IX to form protoporphyrin-IX.</text>
</comment>
<comment type="cofactor">
    <cofactor evidence="11">
        <name>FAD</name>
        <dbReference type="ChEBI" id="CHEBI:57692"/>
    </cofactor>
    <text evidence="11">Binds 1 FAD per subunit.</text>
</comment>
<evidence type="ECO:0000256" key="1">
    <source>
        <dbReference type="ARBA" id="ARBA00002600"/>
    </source>
</evidence>
<dbReference type="InterPro" id="IPR004572">
    <property type="entry name" value="Protoporphyrinogen_oxidase"/>
</dbReference>
<comment type="catalytic activity">
    <reaction evidence="10 11">
        <text>protoporphyrinogen IX + 3 O2 = protoporphyrin IX + 3 H2O2</text>
        <dbReference type="Rhea" id="RHEA:25576"/>
        <dbReference type="ChEBI" id="CHEBI:15379"/>
        <dbReference type="ChEBI" id="CHEBI:16240"/>
        <dbReference type="ChEBI" id="CHEBI:57306"/>
        <dbReference type="ChEBI" id="CHEBI:57307"/>
        <dbReference type="EC" id="1.3.3.4"/>
    </reaction>
</comment>
<dbReference type="KEGG" id="trg:TRUGW13939_06495"/>
<dbReference type="RefSeq" id="XP_035345539.1">
    <property type="nucleotide sequence ID" value="XM_035489646.1"/>
</dbReference>
<evidence type="ECO:0000256" key="2">
    <source>
        <dbReference type="ARBA" id="ARBA00005073"/>
    </source>
</evidence>
<name>A0A7H8R107_TALRU</name>